<proteinExistence type="predicted"/>
<name>A0A839JXR2_9FIRM</name>
<dbReference type="Pfam" id="PF01047">
    <property type="entry name" value="MarR"/>
    <property type="match status" value="1"/>
</dbReference>
<evidence type="ECO:0000313" key="5">
    <source>
        <dbReference type="EMBL" id="MBB2182094.1"/>
    </source>
</evidence>
<dbReference type="AlphaFoldDB" id="A0A839JXR2"/>
<protein>
    <submittedName>
        <fullName evidence="5">MarR family transcriptional regulator</fullName>
    </submittedName>
</protein>
<dbReference type="InterPro" id="IPR036388">
    <property type="entry name" value="WH-like_DNA-bd_sf"/>
</dbReference>
<organism evidence="5 6">
    <name type="scientific">Variimorphobacter saccharofermentans</name>
    <dbReference type="NCBI Taxonomy" id="2755051"/>
    <lineage>
        <taxon>Bacteria</taxon>
        <taxon>Bacillati</taxon>
        <taxon>Bacillota</taxon>
        <taxon>Clostridia</taxon>
        <taxon>Lachnospirales</taxon>
        <taxon>Lachnospiraceae</taxon>
        <taxon>Variimorphobacter</taxon>
    </lineage>
</organism>
<dbReference type="InterPro" id="IPR036390">
    <property type="entry name" value="WH_DNA-bd_sf"/>
</dbReference>
<evidence type="ECO:0000259" key="4">
    <source>
        <dbReference type="PROSITE" id="PS50995"/>
    </source>
</evidence>
<dbReference type="InterPro" id="IPR000835">
    <property type="entry name" value="HTH_MarR-typ"/>
</dbReference>
<dbReference type="GO" id="GO:0003677">
    <property type="term" value="F:DNA binding"/>
    <property type="evidence" value="ECO:0007669"/>
    <property type="project" value="UniProtKB-KW"/>
</dbReference>
<sequence length="146" mass="17020">MEPSVKQLIESLSQVYKTIHQKSYQKMNNMNFYPGQPKLLSLIKHHEGITQKDLSEKTHVTAATITGMLNKLEANHYVYRVPDSTDKRVMRVYLTPEGKHFAEHAERFLISMFEQLFTGFSDEELQTFNHLLEKMKSNLRNSDSKS</sequence>
<dbReference type="PROSITE" id="PS50995">
    <property type="entry name" value="HTH_MARR_2"/>
    <property type="match status" value="1"/>
</dbReference>
<dbReference type="SUPFAM" id="SSF46785">
    <property type="entry name" value="Winged helix' DNA-binding domain"/>
    <property type="match status" value="1"/>
</dbReference>
<dbReference type="RefSeq" id="WP_228351825.1">
    <property type="nucleotide sequence ID" value="NZ_JACEGA010000001.1"/>
</dbReference>
<dbReference type="Proteomes" id="UP000574276">
    <property type="component" value="Unassembled WGS sequence"/>
</dbReference>
<dbReference type="SMART" id="SM00347">
    <property type="entry name" value="HTH_MARR"/>
    <property type="match status" value="1"/>
</dbReference>
<evidence type="ECO:0000256" key="2">
    <source>
        <dbReference type="ARBA" id="ARBA00023125"/>
    </source>
</evidence>
<dbReference type="PRINTS" id="PR00598">
    <property type="entry name" value="HTHMARR"/>
</dbReference>
<keyword evidence="2" id="KW-0238">DNA-binding</keyword>
<dbReference type="GO" id="GO:0003700">
    <property type="term" value="F:DNA-binding transcription factor activity"/>
    <property type="evidence" value="ECO:0007669"/>
    <property type="project" value="InterPro"/>
</dbReference>
<dbReference type="PANTHER" id="PTHR42756:SF1">
    <property type="entry name" value="TRANSCRIPTIONAL REPRESSOR OF EMRAB OPERON"/>
    <property type="match status" value="1"/>
</dbReference>
<accession>A0A839JXR2</accession>
<dbReference type="PANTHER" id="PTHR42756">
    <property type="entry name" value="TRANSCRIPTIONAL REGULATOR, MARR"/>
    <property type="match status" value="1"/>
</dbReference>
<evidence type="ECO:0000313" key="6">
    <source>
        <dbReference type="Proteomes" id="UP000574276"/>
    </source>
</evidence>
<dbReference type="EMBL" id="JACEGA010000001">
    <property type="protein sequence ID" value="MBB2182094.1"/>
    <property type="molecule type" value="Genomic_DNA"/>
</dbReference>
<gene>
    <name evidence="5" type="ORF">H0486_04300</name>
</gene>
<evidence type="ECO:0000256" key="3">
    <source>
        <dbReference type="ARBA" id="ARBA00023163"/>
    </source>
</evidence>
<comment type="caution">
    <text evidence="5">The sequence shown here is derived from an EMBL/GenBank/DDBJ whole genome shotgun (WGS) entry which is preliminary data.</text>
</comment>
<feature type="domain" description="HTH marR-type" evidence="4">
    <location>
        <begin position="5"/>
        <end position="137"/>
    </location>
</feature>
<evidence type="ECO:0000256" key="1">
    <source>
        <dbReference type="ARBA" id="ARBA00023015"/>
    </source>
</evidence>
<keyword evidence="6" id="KW-1185">Reference proteome</keyword>
<dbReference type="Gene3D" id="1.10.10.10">
    <property type="entry name" value="Winged helix-like DNA-binding domain superfamily/Winged helix DNA-binding domain"/>
    <property type="match status" value="1"/>
</dbReference>
<reference evidence="5 6" key="1">
    <citation type="submission" date="2020-07" db="EMBL/GenBank/DDBJ databases">
        <title>Characterization and genome sequencing of isolate MD1, a novel member within the family Lachnospiraceae.</title>
        <authorList>
            <person name="Rettenmaier R."/>
            <person name="Di Bello L."/>
            <person name="Zinser C."/>
            <person name="Scheitz K."/>
            <person name="Liebl W."/>
            <person name="Zverlov V."/>
        </authorList>
    </citation>
    <scope>NUCLEOTIDE SEQUENCE [LARGE SCALE GENOMIC DNA]</scope>
    <source>
        <strain evidence="5 6">MD1</strain>
    </source>
</reference>
<keyword evidence="1" id="KW-0805">Transcription regulation</keyword>
<keyword evidence="3" id="KW-0804">Transcription</keyword>